<dbReference type="Proteomes" id="UP001056907">
    <property type="component" value="Chromosome"/>
</dbReference>
<reference evidence="1" key="1">
    <citation type="journal article" date="2022" name="Front. Plant Sci.">
        <title>Agronomic efficiency and genome mining analysis of the wheat-biostimulant rhizospheric bacterium Pseudomonas pergaminensis sp. nov. strain 1008T.</title>
        <authorList>
            <person name="Diaz M."/>
            <person name="Bach T."/>
            <person name="Gonzalez Anta G."/>
            <person name="Agaras B."/>
            <person name="Wibberg D."/>
            <person name="Noguera F."/>
            <person name="Canciani W."/>
            <person name="Valverde C."/>
        </authorList>
    </citation>
    <scope>NUCLEOTIDE SEQUENCE</scope>
    <source>
        <strain evidence="1">1008</strain>
    </source>
</reference>
<proteinExistence type="predicted"/>
<name>A0ABD8B3N7_9PSED</name>
<sequence>MERKCKKYWQLGLPCSTGLPVPGPAESSGLATPTHEPASPGGIAFGVDPQAHVSLRGGVPIPGYDVPGLPLKLQRDPSLSLIALSGIDPSGPVMVEVPLVQNNTTFTADSALEGRRLGFAERWVDAQEHQLIEHTPSFLRALDILRRSGVVLVPVHAHRTKTLHARNEIDERVHEFRLDALISDSRSAAFHGACWSGYPGVGEPLDDGATLWFYGARWAKERLAALIREYRSILRLMAP</sequence>
<dbReference type="AlphaFoldDB" id="A0ABD8B3N7"/>
<organism evidence="1 2">
    <name type="scientific">Pseudomonas pergaminensis</name>
    <dbReference type="NCBI Taxonomy" id="2853159"/>
    <lineage>
        <taxon>Bacteria</taxon>
        <taxon>Pseudomonadati</taxon>
        <taxon>Pseudomonadota</taxon>
        <taxon>Gammaproteobacteria</taxon>
        <taxon>Pseudomonadales</taxon>
        <taxon>Pseudomonadaceae</taxon>
        <taxon>Pseudomonas</taxon>
    </lineage>
</organism>
<protein>
    <submittedName>
        <fullName evidence="1">Uncharacterized protein</fullName>
    </submittedName>
</protein>
<accession>A0ABD8B3N7</accession>
<gene>
    <name evidence="1" type="ORF">KUA23_30290</name>
</gene>
<evidence type="ECO:0000313" key="2">
    <source>
        <dbReference type="Proteomes" id="UP001056907"/>
    </source>
</evidence>
<evidence type="ECO:0000313" key="1">
    <source>
        <dbReference type="EMBL" id="XAO51701.1"/>
    </source>
</evidence>
<reference evidence="1" key="2">
    <citation type="submission" date="2024-04" db="EMBL/GenBank/DDBJ databases">
        <authorList>
            <person name="Diaz M."/>
            <person name="Bach T."/>
            <person name="Gonzalez Anta G."/>
            <person name="Agaras B."/>
            <person name="Wibberg D."/>
            <person name="Noguera F."/>
            <person name="Canciani W."/>
            <person name="Ybarra T."/>
            <person name="Nunez M.L."/>
            <person name="Valverde C."/>
        </authorList>
    </citation>
    <scope>NUCLEOTIDE SEQUENCE</scope>
    <source>
        <strain evidence="1">1008</strain>
    </source>
</reference>
<dbReference type="RefSeq" id="WP_250883562.1">
    <property type="nucleotide sequence ID" value="NZ_CP078013.2"/>
</dbReference>
<dbReference type="EMBL" id="CP078013">
    <property type="protein sequence ID" value="XAO51701.1"/>
    <property type="molecule type" value="Genomic_DNA"/>
</dbReference>
<dbReference type="KEGG" id="ppeg:KUA23_30290"/>